<dbReference type="PANTHER" id="PTHR38834">
    <property type="entry name" value="PERIPLASMIC SUBSTRATE BINDING PROTEIN FAMILY 3"/>
    <property type="match status" value="1"/>
</dbReference>
<reference evidence="2 3" key="1">
    <citation type="submission" date="2020-04" db="EMBL/GenBank/DDBJ databases">
        <title>Zoogloea sp. G-4-1-14 isolated from soil.</title>
        <authorList>
            <person name="Dahal R.H."/>
        </authorList>
    </citation>
    <scope>NUCLEOTIDE SEQUENCE [LARGE SCALE GENOMIC DNA]</scope>
    <source>
        <strain evidence="2 3">G-4-1-14</strain>
    </source>
</reference>
<evidence type="ECO:0000313" key="3">
    <source>
        <dbReference type="Proteomes" id="UP000580043"/>
    </source>
</evidence>
<protein>
    <submittedName>
        <fullName evidence="2">Transporter substrate-binding domain-containing protein</fullName>
    </submittedName>
</protein>
<dbReference type="AlphaFoldDB" id="A0A848G0D8"/>
<dbReference type="RefSeq" id="WP_169144123.1">
    <property type="nucleotide sequence ID" value="NZ_JABBGA010000001.1"/>
</dbReference>
<sequence length="226" mass="25693">MLHFYTTEVPPLAFTDKDGSITGYCVEVVRALLRRTGDRGEIVSLPWARAYQTGLSEPNTVLICPKRTEERERLFQWVGPLYSTSTEFFARTQDRVRIDSLEEARRVNSVLIPRDFYPVPNLQRAGFQNLYLTASPQASVRMLLGGRAPVMVLDRLMLPDLLKQEGVPTDAIERVFALSPDTGYLTFSRDLPAAVVRRWQSALDDMQRTGTLGHLKRRWLGGEPPR</sequence>
<comment type="caution">
    <text evidence="2">The sequence shown here is derived from an EMBL/GenBank/DDBJ whole genome shotgun (WGS) entry which is preliminary data.</text>
</comment>
<evidence type="ECO:0000259" key="1">
    <source>
        <dbReference type="SMART" id="SM00062"/>
    </source>
</evidence>
<dbReference type="Gene3D" id="3.40.190.10">
    <property type="entry name" value="Periplasmic binding protein-like II"/>
    <property type="match status" value="2"/>
</dbReference>
<organism evidence="2 3">
    <name type="scientific">Zoogloea dura</name>
    <dbReference type="NCBI Taxonomy" id="2728840"/>
    <lineage>
        <taxon>Bacteria</taxon>
        <taxon>Pseudomonadati</taxon>
        <taxon>Pseudomonadota</taxon>
        <taxon>Betaproteobacteria</taxon>
        <taxon>Rhodocyclales</taxon>
        <taxon>Zoogloeaceae</taxon>
        <taxon>Zoogloea</taxon>
    </lineage>
</organism>
<dbReference type="InterPro" id="IPR001638">
    <property type="entry name" value="Solute-binding_3/MltF_N"/>
</dbReference>
<dbReference type="Pfam" id="PF00497">
    <property type="entry name" value="SBP_bac_3"/>
    <property type="match status" value="1"/>
</dbReference>
<gene>
    <name evidence="2" type="ORF">HHL15_01990</name>
</gene>
<dbReference type="Proteomes" id="UP000580043">
    <property type="component" value="Unassembled WGS sequence"/>
</dbReference>
<feature type="domain" description="Solute-binding protein family 3/N-terminal" evidence="1">
    <location>
        <begin position="1"/>
        <end position="223"/>
    </location>
</feature>
<dbReference type="SMART" id="SM00062">
    <property type="entry name" value="PBPb"/>
    <property type="match status" value="1"/>
</dbReference>
<accession>A0A848G0D8</accession>
<dbReference type="EMBL" id="JABBGA010000001">
    <property type="protein sequence ID" value="NML24500.1"/>
    <property type="molecule type" value="Genomic_DNA"/>
</dbReference>
<evidence type="ECO:0000313" key="2">
    <source>
        <dbReference type="EMBL" id="NML24500.1"/>
    </source>
</evidence>
<proteinExistence type="predicted"/>
<dbReference type="SUPFAM" id="SSF53850">
    <property type="entry name" value="Periplasmic binding protein-like II"/>
    <property type="match status" value="1"/>
</dbReference>
<keyword evidence="3" id="KW-1185">Reference proteome</keyword>
<dbReference type="PANTHER" id="PTHR38834:SF3">
    <property type="entry name" value="SOLUTE-BINDING PROTEIN FAMILY 3_N-TERMINAL DOMAIN-CONTAINING PROTEIN"/>
    <property type="match status" value="1"/>
</dbReference>
<name>A0A848G0D8_9RHOO</name>